<reference evidence="2" key="1">
    <citation type="journal article" date="2022" name="Int. J. Mol. Sci.">
        <title>Draft Genome of Tanacetum Coccineum: Genomic Comparison of Closely Related Tanacetum-Family Plants.</title>
        <authorList>
            <person name="Yamashiro T."/>
            <person name="Shiraishi A."/>
            <person name="Nakayama K."/>
            <person name="Satake H."/>
        </authorList>
    </citation>
    <scope>NUCLEOTIDE SEQUENCE</scope>
</reference>
<proteinExistence type="predicted"/>
<feature type="region of interest" description="Disordered" evidence="1">
    <location>
        <begin position="196"/>
        <end position="225"/>
    </location>
</feature>
<protein>
    <submittedName>
        <fullName evidence="2">Uncharacterized protein</fullName>
    </submittedName>
</protein>
<accession>A0ABQ5H5Z8</accession>
<comment type="caution">
    <text evidence="2">The sequence shown here is derived from an EMBL/GenBank/DDBJ whole genome shotgun (WGS) entry which is preliminary data.</text>
</comment>
<dbReference type="Proteomes" id="UP001151760">
    <property type="component" value="Unassembled WGS sequence"/>
</dbReference>
<evidence type="ECO:0000256" key="1">
    <source>
        <dbReference type="SAM" id="MobiDB-lite"/>
    </source>
</evidence>
<gene>
    <name evidence="2" type="ORF">Tco_1057034</name>
</gene>
<evidence type="ECO:0000313" key="2">
    <source>
        <dbReference type="EMBL" id="GJT82692.1"/>
    </source>
</evidence>
<name>A0ABQ5H5Z8_9ASTR</name>
<evidence type="ECO:0000313" key="3">
    <source>
        <dbReference type="Proteomes" id="UP001151760"/>
    </source>
</evidence>
<reference evidence="2" key="2">
    <citation type="submission" date="2022-01" db="EMBL/GenBank/DDBJ databases">
        <authorList>
            <person name="Yamashiro T."/>
            <person name="Shiraishi A."/>
            <person name="Satake H."/>
            <person name="Nakayama K."/>
        </authorList>
    </citation>
    <scope>NUCLEOTIDE SEQUENCE</scope>
</reference>
<organism evidence="2 3">
    <name type="scientific">Tanacetum coccineum</name>
    <dbReference type="NCBI Taxonomy" id="301880"/>
    <lineage>
        <taxon>Eukaryota</taxon>
        <taxon>Viridiplantae</taxon>
        <taxon>Streptophyta</taxon>
        <taxon>Embryophyta</taxon>
        <taxon>Tracheophyta</taxon>
        <taxon>Spermatophyta</taxon>
        <taxon>Magnoliopsida</taxon>
        <taxon>eudicotyledons</taxon>
        <taxon>Gunneridae</taxon>
        <taxon>Pentapetalae</taxon>
        <taxon>asterids</taxon>
        <taxon>campanulids</taxon>
        <taxon>Asterales</taxon>
        <taxon>Asteraceae</taxon>
        <taxon>Asteroideae</taxon>
        <taxon>Anthemideae</taxon>
        <taxon>Anthemidinae</taxon>
        <taxon>Tanacetum</taxon>
    </lineage>
</organism>
<feature type="compositionally biased region" description="Polar residues" evidence="1">
    <location>
        <begin position="214"/>
        <end position="225"/>
    </location>
</feature>
<sequence length="225" mass="24916">MAFPRLQELAAVENSNNLTYAILLIAEINVFGGPLALQCAEFLMQLSQTEVLKMLEIRNTIMEVHIQVHKKIDFLIVMRGDDVGLYLLWFYVHGDDDVGTWVQKDGTKTICIDCWFEAQPGHGMSFDTRPKPFIETMWVHYQMHHSRMGHTTTNKGLAATGLGVRSTTAIGLAVGSFATGSITVPEVIDDCMSLQHTDSSEDETGVTEPPATHGTRSPTSKSFTK</sequence>
<keyword evidence="3" id="KW-1185">Reference proteome</keyword>
<dbReference type="EMBL" id="BQNB010019191">
    <property type="protein sequence ID" value="GJT82692.1"/>
    <property type="molecule type" value="Genomic_DNA"/>
</dbReference>